<organism evidence="1 2">
    <name type="scientific">Colletotrichum truncatum</name>
    <name type="common">Anthracnose fungus</name>
    <name type="synonym">Colletotrichum capsici</name>
    <dbReference type="NCBI Taxonomy" id="5467"/>
    <lineage>
        <taxon>Eukaryota</taxon>
        <taxon>Fungi</taxon>
        <taxon>Dikarya</taxon>
        <taxon>Ascomycota</taxon>
        <taxon>Pezizomycotina</taxon>
        <taxon>Sordariomycetes</taxon>
        <taxon>Hypocreomycetidae</taxon>
        <taxon>Glomerellales</taxon>
        <taxon>Glomerellaceae</taxon>
        <taxon>Colletotrichum</taxon>
        <taxon>Colletotrichum truncatum species complex</taxon>
    </lineage>
</organism>
<evidence type="ECO:0000313" key="1">
    <source>
        <dbReference type="EMBL" id="KAL0932155.1"/>
    </source>
</evidence>
<protein>
    <submittedName>
        <fullName evidence="1">Arca-like protein</fullName>
    </submittedName>
</protein>
<gene>
    <name evidence="1" type="ORF">CTRU02_213108</name>
</gene>
<keyword evidence="2" id="KW-1185">Reference proteome</keyword>
<comment type="caution">
    <text evidence="1">The sequence shown here is derived from an EMBL/GenBank/DDBJ whole genome shotgun (WGS) entry which is preliminary data.</text>
</comment>
<dbReference type="Proteomes" id="UP000805649">
    <property type="component" value="Unassembled WGS sequence"/>
</dbReference>
<proteinExistence type="predicted"/>
<reference evidence="1 2" key="1">
    <citation type="journal article" date="2020" name="Phytopathology">
        <title>Genome Sequence Resources of Colletotrichum truncatum, C. plurivorum, C. musicola, and C. sojae: Four Species Pathogenic to Soybean (Glycine max).</title>
        <authorList>
            <person name="Rogerio F."/>
            <person name="Boufleur T.R."/>
            <person name="Ciampi-Guillardi M."/>
            <person name="Sukno S.A."/>
            <person name="Thon M.R."/>
            <person name="Massola Junior N.S."/>
            <person name="Baroncelli R."/>
        </authorList>
    </citation>
    <scope>NUCLEOTIDE SEQUENCE [LARGE SCALE GENOMIC DNA]</scope>
    <source>
        <strain evidence="1 2">CMES1059</strain>
    </source>
</reference>
<dbReference type="EMBL" id="VUJX02000009">
    <property type="protein sequence ID" value="KAL0932155.1"/>
    <property type="molecule type" value="Genomic_DNA"/>
</dbReference>
<sequence length="498" mass="55953">MFNLSGTTGNRSDQLYEFSDAQKWCKVSGKRIRFIDETADINSIHNEDFESDDDIISDEESPPSPPKPTQRAIREDTNNVAYSSQRNGKTPETNAKRLGEGDALPIERGQPYPLIKLPALHPHPTFHSPDSLGHLSIDEPPQTFSPAPRSQLSGPIGSISSIGSNSWSEDPSLPEPRRSFHTTNFPLKDYREANLIRYFIEVIAPFFDCGDPRDRFRTLLPQQAAKSPLLLNAVLAIAAKSKDVDGSLAFFDKPAEHYYGEALNLLQPFLGSLAQEVDDHQVTAAVLLRLYHSIEVFSADTQHFIVSSSISELLASRASLIPKGGLAEAALWGWIRLEVFRAVMQQEVLDLSLDRLELDRSVEPADDETWMWRMVLHSIDILRYCFGAKGSSATYEKLSAYAARWMRSVPETFLPIYFNPSTGNAPFPEVLFLTESVVVGLQFYHLNRILLMAHNPNMPRLGKNQKLAARALDVRIGPYTDCAFRIFDLIQPYTCRTR</sequence>
<evidence type="ECO:0000313" key="2">
    <source>
        <dbReference type="Proteomes" id="UP000805649"/>
    </source>
</evidence>
<name>A0ACC3YJU1_COLTU</name>
<accession>A0ACC3YJU1</accession>